<dbReference type="GO" id="GO:0007399">
    <property type="term" value="P:nervous system development"/>
    <property type="evidence" value="ECO:0007669"/>
    <property type="project" value="TreeGrafter"/>
</dbReference>
<dbReference type="GO" id="GO:2000431">
    <property type="term" value="P:regulation of cytokinesis, actomyosin contractile ring assembly"/>
    <property type="evidence" value="ECO:0007669"/>
    <property type="project" value="InterPro"/>
</dbReference>
<dbReference type="PANTHER" id="PTHR16777">
    <property type="entry name" value="PROTEIN ECT2"/>
    <property type="match status" value="1"/>
</dbReference>
<keyword evidence="4" id="KW-1185">Reference proteome</keyword>
<dbReference type="SUPFAM" id="SSF52113">
    <property type="entry name" value="BRCT domain"/>
    <property type="match status" value="1"/>
</dbReference>
<dbReference type="Pfam" id="PF00621">
    <property type="entry name" value="RhoGEF"/>
    <property type="match status" value="1"/>
</dbReference>
<feature type="domain" description="BRCT" evidence="2">
    <location>
        <begin position="69"/>
        <end position="167"/>
    </location>
</feature>
<dbReference type="PROSITE" id="PS50172">
    <property type="entry name" value="BRCT"/>
    <property type="match status" value="1"/>
</dbReference>
<dbReference type="SUPFAM" id="SSF48065">
    <property type="entry name" value="DBL homology domain (DH-domain)"/>
    <property type="match status" value="1"/>
</dbReference>
<dbReference type="AlphaFoldDB" id="A0A7R9LM70"/>
<dbReference type="Gene3D" id="3.40.50.10190">
    <property type="entry name" value="BRCT domain"/>
    <property type="match status" value="2"/>
</dbReference>
<dbReference type="GO" id="GO:0000281">
    <property type="term" value="P:mitotic cytokinesis"/>
    <property type="evidence" value="ECO:0007669"/>
    <property type="project" value="TreeGrafter"/>
</dbReference>
<dbReference type="EMBL" id="CAJPIZ010028484">
    <property type="protein sequence ID" value="CAG2119479.1"/>
    <property type="molecule type" value="Genomic_DNA"/>
</dbReference>
<dbReference type="PROSITE" id="PS50010">
    <property type="entry name" value="DH_2"/>
    <property type="match status" value="1"/>
</dbReference>
<dbReference type="GO" id="GO:0005096">
    <property type="term" value="F:GTPase activator activity"/>
    <property type="evidence" value="ECO:0007669"/>
    <property type="project" value="InterPro"/>
</dbReference>
<dbReference type="InterPro" id="IPR000219">
    <property type="entry name" value="DH_dom"/>
</dbReference>
<dbReference type="Proteomes" id="UP000759131">
    <property type="component" value="Unassembled WGS sequence"/>
</dbReference>
<evidence type="ECO:0000259" key="2">
    <source>
        <dbReference type="PROSITE" id="PS50172"/>
    </source>
</evidence>
<dbReference type="SMART" id="SM00325">
    <property type="entry name" value="RhoGEF"/>
    <property type="match status" value="1"/>
</dbReference>
<dbReference type="PANTHER" id="PTHR16777:SF2">
    <property type="entry name" value="PROTEIN ECT2"/>
    <property type="match status" value="1"/>
</dbReference>
<dbReference type="GO" id="GO:0005938">
    <property type="term" value="C:cell cortex"/>
    <property type="evidence" value="ECO:0007669"/>
    <property type="project" value="TreeGrafter"/>
</dbReference>
<accession>A0A7R9LM70</accession>
<name>A0A7R9LM70_9ACAR</name>
<dbReference type="InterPro" id="IPR026817">
    <property type="entry name" value="Ect2"/>
</dbReference>
<gene>
    <name evidence="3" type="ORF">OSB1V03_LOCUS19427</name>
</gene>
<dbReference type="EMBL" id="OC883059">
    <property type="protein sequence ID" value="CAD7643081.1"/>
    <property type="molecule type" value="Genomic_DNA"/>
</dbReference>
<dbReference type="InterPro" id="IPR001357">
    <property type="entry name" value="BRCT_dom"/>
</dbReference>
<feature type="domain" description="DH" evidence="1">
    <location>
        <begin position="226"/>
        <end position="361"/>
    </location>
</feature>
<evidence type="ECO:0000313" key="3">
    <source>
        <dbReference type="EMBL" id="CAD7643081.1"/>
    </source>
</evidence>
<proteinExistence type="predicted"/>
<evidence type="ECO:0000313" key="4">
    <source>
        <dbReference type="Proteomes" id="UP000759131"/>
    </source>
</evidence>
<evidence type="ECO:0000259" key="1">
    <source>
        <dbReference type="PROSITE" id="PS50010"/>
    </source>
</evidence>
<dbReference type="GO" id="GO:0005085">
    <property type="term" value="F:guanyl-nucleotide exchange factor activity"/>
    <property type="evidence" value="ECO:0007669"/>
    <property type="project" value="InterPro"/>
</dbReference>
<protein>
    <submittedName>
        <fullName evidence="3">Uncharacterized protein</fullName>
    </submittedName>
</protein>
<dbReference type="Gene3D" id="1.20.900.10">
    <property type="entry name" value="Dbl homology (DH) domain"/>
    <property type="match status" value="1"/>
</dbReference>
<dbReference type="GO" id="GO:0005634">
    <property type="term" value="C:nucleus"/>
    <property type="evidence" value="ECO:0007669"/>
    <property type="project" value="InterPro"/>
</dbReference>
<organism evidence="3">
    <name type="scientific">Medioppia subpectinata</name>
    <dbReference type="NCBI Taxonomy" id="1979941"/>
    <lineage>
        <taxon>Eukaryota</taxon>
        <taxon>Metazoa</taxon>
        <taxon>Ecdysozoa</taxon>
        <taxon>Arthropoda</taxon>
        <taxon>Chelicerata</taxon>
        <taxon>Arachnida</taxon>
        <taxon>Acari</taxon>
        <taxon>Acariformes</taxon>
        <taxon>Sarcoptiformes</taxon>
        <taxon>Oribatida</taxon>
        <taxon>Brachypylina</taxon>
        <taxon>Oppioidea</taxon>
        <taxon>Oppiidae</taxon>
        <taxon>Medioppia</taxon>
    </lineage>
</organism>
<dbReference type="InterPro" id="IPR035899">
    <property type="entry name" value="DBL_dom_sf"/>
</dbReference>
<dbReference type="OrthoDB" id="9997817at2759"/>
<dbReference type="InterPro" id="IPR036420">
    <property type="entry name" value="BRCT_dom_sf"/>
</dbReference>
<sequence>MSGQSRKDMKSGKSFDRTHLIESRTDTNNYRCAVIYGIPILFKEWIEELWQHRNDSHFDPNDINLINKFKIKAFHGLGLAFVGFSKEEPLEVNEREEMEILTKTFDGQVVDPYSNSCTHIILNANKGEKVDINFDQYERIPDNVVYKSWFTESVHIKNREEEEFHHYFSQKMRELCRTPSTCGKSSVNGLGVLSPDYDLSFSLDSSVSKSKLDTDVKALDQKSKSHTYHVCYELCQNETNYVKILKDILSIFREPLINHSEPQMPQPLLPNDIELKTIFGCLPPLIEVHEQIHKKLENIIQNWSEDNEIGKVFVEHSQQFLTAYPQYINYHEKTKEMIDECIKKYPKFESFLKTRDVDDKL</sequence>
<reference evidence="3" key="1">
    <citation type="submission" date="2020-11" db="EMBL/GenBank/DDBJ databases">
        <authorList>
            <person name="Tran Van P."/>
        </authorList>
    </citation>
    <scope>NUCLEOTIDE SEQUENCE</scope>
</reference>